<dbReference type="RefSeq" id="WP_183564466.1">
    <property type="nucleotide sequence ID" value="NZ_JACHOP010000002.1"/>
</dbReference>
<gene>
    <name evidence="1" type="ORF">HNR00_000532</name>
</gene>
<proteinExistence type="predicted"/>
<protein>
    <submittedName>
        <fullName evidence="1">Uncharacterized protein</fullName>
    </submittedName>
</protein>
<dbReference type="Proteomes" id="UP000583454">
    <property type="component" value="Unassembled WGS sequence"/>
</dbReference>
<accession>A0A840ZE29</accession>
<keyword evidence="2" id="KW-1185">Reference proteome</keyword>
<organism evidence="1 2">
    <name type="scientific">Methylorubrum rhodinum</name>
    <dbReference type="NCBI Taxonomy" id="29428"/>
    <lineage>
        <taxon>Bacteria</taxon>
        <taxon>Pseudomonadati</taxon>
        <taxon>Pseudomonadota</taxon>
        <taxon>Alphaproteobacteria</taxon>
        <taxon>Hyphomicrobiales</taxon>
        <taxon>Methylobacteriaceae</taxon>
        <taxon>Methylorubrum</taxon>
    </lineage>
</organism>
<evidence type="ECO:0000313" key="1">
    <source>
        <dbReference type="EMBL" id="MBB5755836.1"/>
    </source>
</evidence>
<dbReference type="AlphaFoldDB" id="A0A840ZE29"/>
<reference evidence="1 2" key="1">
    <citation type="submission" date="2020-08" db="EMBL/GenBank/DDBJ databases">
        <title>Genomic Encyclopedia of Type Strains, Phase IV (KMG-IV): sequencing the most valuable type-strain genomes for metagenomic binning, comparative biology and taxonomic classification.</title>
        <authorList>
            <person name="Goeker M."/>
        </authorList>
    </citation>
    <scope>NUCLEOTIDE SEQUENCE [LARGE SCALE GENOMIC DNA]</scope>
    <source>
        <strain evidence="1 2">DSM 2163</strain>
    </source>
</reference>
<dbReference type="EMBL" id="JACHOP010000002">
    <property type="protein sequence ID" value="MBB5755836.1"/>
    <property type="molecule type" value="Genomic_DNA"/>
</dbReference>
<sequence length="113" mass="11987">MAGLRGSPALALSAWRGRSGRRYVVGVHEIAGSDLAEVGPAVLIAVRRDGAGIAQPVSVTATGESPRERLTRGWLARVRQKGATEMHVHRLAEGEDERRAIVADLVLDEAASP</sequence>
<evidence type="ECO:0000313" key="2">
    <source>
        <dbReference type="Proteomes" id="UP000583454"/>
    </source>
</evidence>
<comment type="caution">
    <text evidence="1">The sequence shown here is derived from an EMBL/GenBank/DDBJ whole genome shotgun (WGS) entry which is preliminary data.</text>
</comment>
<name>A0A840ZE29_9HYPH</name>